<name>E6PUF6_9ZZZZ</name>
<dbReference type="InterPro" id="IPR002324">
    <property type="entry name" value="Cyt_c_ID"/>
</dbReference>
<keyword evidence="1" id="KW-0813">Transport</keyword>
<accession>E6PUF6</accession>
<evidence type="ECO:0000259" key="6">
    <source>
        <dbReference type="PROSITE" id="PS51007"/>
    </source>
</evidence>
<organism evidence="7">
    <name type="scientific">mine drainage metagenome</name>
    <dbReference type="NCBI Taxonomy" id="410659"/>
    <lineage>
        <taxon>unclassified sequences</taxon>
        <taxon>metagenomes</taxon>
        <taxon>ecological metagenomes</taxon>
    </lineage>
</organism>
<dbReference type="GO" id="GO:0020037">
    <property type="term" value="F:heme binding"/>
    <property type="evidence" value="ECO:0007669"/>
    <property type="project" value="InterPro"/>
</dbReference>
<comment type="caution">
    <text evidence="7">The sequence shown here is derived from an EMBL/GenBank/DDBJ whole genome shotgun (WGS) entry which is preliminary data.</text>
</comment>
<evidence type="ECO:0000256" key="2">
    <source>
        <dbReference type="ARBA" id="ARBA00022617"/>
    </source>
</evidence>
<dbReference type="AlphaFoldDB" id="E6PUF6"/>
<dbReference type="GO" id="GO:0005506">
    <property type="term" value="F:iron ion binding"/>
    <property type="evidence" value="ECO:0007669"/>
    <property type="project" value="InterPro"/>
</dbReference>
<dbReference type="InterPro" id="IPR009056">
    <property type="entry name" value="Cyt_c-like_dom"/>
</dbReference>
<reference evidence="7" key="1">
    <citation type="submission" date="2009-10" db="EMBL/GenBank/DDBJ databases">
        <title>Diversity of trophic interactions inside an arsenic-rich microbial ecosystem.</title>
        <authorList>
            <person name="Bertin P.N."/>
            <person name="Heinrich-Salmeron A."/>
            <person name="Pelletier E."/>
            <person name="Goulhen-Chollet F."/>
            <person name="Arsene-Ploetze F."/>
            <person name="Gallien S."/>
            <person name="Calteau A."/>
            <person name="Vallenet D."/>
            <person name="Casiot C."/>
            <person name="Chane-Woon-Ming B."/>
            <person name="Giloteaux L."/>
            <person name="Barakat M."/>
            <person name="Bonnefoy V."/>
            <person name="Bruneel O."/>
            <person name="Chandler M."/>
            <person name="Cleiss J."/>
            <person name="Duran R."/>
            <person name="Elbaz-Poulichet F."/>
            <person name="Fonknechten N."/>
            <person name="Lauga B."/>
            <person name="Mornico D."/>
            <person name="Ortet P."/>
            <person name="Schaeffer C."/>
            <person name="Siguier P."/>
            <person name="Alexander Thil Smith A."/>
            <person name="Van Dorsselaer A."/>
            <person name="Weissenbach J."/>
            <person name="Medigue C."/>
            <person name="Le Paslier D."/>
        </authorList>
    </citation>
    <scope>NUCLEOTIDE SEQUENCE</scope>
</reference>
<evidence type="ECO:0000256" key="4">
    <source>
        <dbReference type="ARBA" id="ARBA00022982"/>
    </source>
</evidence>
<dbReference type="InterPro" id="IPR036909">
    <property type="entry name" value="Cyt_c-like_dom_sf"/>
</dbReference>
<keyword evidence="5" id="KW-0408">Iron</keyword>
<feature type="domain" description="Cytochrome c" evidence="6">
    <location>
        <begin position="39"/>
        <end position="128"/>
    </location>
</feature>
<protein>
    <submittedName>
        <fullName evidence="7">Cytochrome c-551 (Cytochrome c551) (Cytochrome C8)</fullName>
    </submittedName>
</protein>
<evidence type="ECO:0000256" key="5">
    <source>
        <dbReference type="ARBA" id="ARBA00023004"/>
    </source>
</evidence>
<dbReference type="GO" id="GO:0009055">
    <property type="term" value="F:electron transfer activity"/>
    <property type="evidence" value="ECO:0007669"/>
    <property type="project" value="InterPro"/>
</dbReference>
<evidence type="ECO:0000313" key="7">
    <source>
        <dbReference type="EMBL" id="CBH98563.1"/>
    </source>
</evidence>
<keyword evidence="3" id="KW-0479">Metal-binding</keyword>
<evidence type="ECO:0000256" key="3">
    <source>
        <dbReference type="ARBA" id="ARBA00022723"/>
    </source>
</evidence>
<proteinExistence type="predicted"/>
<dbReference type="Gene3D" id="1.10.760.10">
    <property type="entry name" value="Cytochrome c-like domain"/>
    <property type="match status" value="1"/>
</dbReference>
<dbReference type="PROSITE" id="PS51007">
    <property type="entry name" value="CYTC"/>
    <property type="match status" value="1"/>
</dbReference>
<dbReference type="EMBL" id="CABM01000056">
    <property type="protein sequence ID" value="CBH98563.1"/>
    <property type="molecule type" value="Genomic_DNA"/>
</dbReference>
<dbReference type="Pfam" id="PF00034">
    <property type="entry name" value="Cytochrom_C"/>
    <property type="match status" value="1"/>
</dbReference>
<gene>
    <name evidence="7" type="primary">nirM</name>
    <name evidence="7" type="ORF">CARN2_4044</name>
</gene>
<evidence type="ECO:0000256" key="1">
    <source>
        <dbReference type="ARBA" id="ARBA00022448"/>
    </source>
</evidence>
<dbReference type="SUPFAM" id="SSF46626">
    <property type="entry name" value="Cytochrome c"/>
    <property type="match status" value="1"/>
</dbReference>
<keyword evidence="4" id="KW-0249">Electron transport</keyword>
<keyword evidence="2" id="KW-0349">Heme</keyword>
<dbReference type="PRINTS" id="PR00606">
    <property type="entry name" value="CYTCHROMECID"/>
</dbReference>
<sequence>MIRRRGGPCAALRLALLAAVLAAPAAARAAAPAAATGRVDAVAMLALAKSSGCLACHALQHKKVGPSYAAIAARSANKPDALETLQNAILHGESGTWGVIPMPAYGGAQQVLTRAQAHDLAQWILGLAPGA</sequence>